<evidence type="ECO:0000313" key="2">
    <source>
        <dbReference type="EMBL" id="CAI6092348.1"/>
    </source>
</evidence>
<feature type="non-terminal residue" evidence="2">
    <location>
        <position position="131"/>
    </location>
</feature>
<comment type="caution">
    <text evidence="2">The sequence shown here is derived from an EMBL/GenBank/DDBJ whole genome shotgun (WGS) entry which is preliminary data.</text>
</comment>
<organism evidence="2 3">
    <name type="scientific">Clonostachys chloroleuca</name>
    <dbReference type="NCBI Taxonomy" id="1926264"/>
    <lineage>
        <taxon>Eukaryota</taxon>
        <taxon>Fungi</taxon>
        <taxon>Dikarya</taxon>
        <taxon>Ascomycota</taxon>
        <taxon>Pezizomycotina</taxon>
        <taxon>Sordariomycetes</taxon>
        <taxon>Hypocreomycetidae</taxon>
        <taxon>Hypocreales</taxon>
        <taxon>Bionectriaceae</taxon>
        <taxon>Clonostachys</taxon>
    </lineage>
</organism>
<keyword evidence="3" id="KW-1185">Reference proteome</keyword>
<evidence type="ECO:0000313" key="3">
    <source>
        <dbReference type="Proteomes" id="UP001160390"/>
    </source>
</evidence>
<sequence>MEGNRPKTEIWEVGFLRDLHGYVSEKGINMAYEQYCLARDSLLDPIEKPLKPFDRTKSPPVVTARERLPLELFDVFWSGRKAIYEPPRNSTVSRLRIASSQTTDDPADAAQDRANSGLQSSLHPPPRRAAR</sequence>
<proteinExistence type="predicted"/>
<protein>
    <submittedName>
        <fullName evidence="2">Uncharacterized protein</fullName>
    </submittedName>
</protein>
<reference evidence="2" key="1">
    <citation type="submission" date="2023-01" db="EMBL/GenBank/DDBJ databases">
        <authorList>
            <person name="Piombo E."/>
        </authorList>
    </citation>
    <scope>NUCLEOTIDE SEQUENCE</scope>
</reference>
<dbReference type="EMBL" id="CABFNP030001199">
    <property type="protein sequence ID" value="CAI6092348.1"/>
    <property type="molecule type" value="Genomic_DNA"/>
</dbReference>
<gene>
    <name evidence="2" type="ORF">CCHLO57077_00016597</name>
</gene>
<dbReference type="AlphaFoldDB" id="A0AA35M898"/>
<evidence type="ECO:0000256" key="1">
    <source>
        <dbReference type="SAM" id="MobiDB-lite"/>
    </source>
</evidence>
<accession>A0AA35M898</accession>
<feature type="region of interest" description="Disordered" evidence="1">
    <location>
        <begin position="90"/>
        <end position="131"/>
    </location>
</feature>
<feature type="compositionally biased region" description="Polar residues" evidence="1">
    <location>
        <begin position="113"/>
        <end position="122"/>
    </location>
</feature>
<name>A0AA35M898_9HYPO</name>
<dbReference type="Proteomes" id="UP001160390">
    <property type="component" value="Unassembled WGS sequence"/>
</dbReference>